<dbReference type="GO" id="GO:0009073">
    <property type="term" value="P:aromatic amino acid family biosynthetic process"/>
    <property type="evidence" value="ECO:0007669"/>
    <property type="project" value="UniProtKB-KW"/>
</dbReference>
<dbReference type="PANTHER" id="PTHR21225">
    <property type="entry name" value="PHOSPHO-2-DEHYDRO-3-DEOXYHEPTONATE ALDOLASE DAHP SYNTHETASE"/>
    <property type="match status" value="1"/>
</dbReference>
<dbReference type="GO" id="GO:0005737">
    <property type="term" value="C:cytoplasm"/>
    <property type="evidence" value="ECO:0007669"/>
    <property type="project" value="TreeGrafter"/>
</dbReference>
<dbReference type="Pfam" id="PF14617">
    <property type="entry name" value="CMS1"/>
    <property type="match status" value="1"/>
</dbReference>
<dbReference type="Gene3D" id="3.20.20.70">
    <property type="entry name" value="Aldolase class I"/>
    <property type="match status" value="1"/>
</dbReference>
<evidence type="ECO:0000313" key="14">
    <source>
        <dbReference type="Proteomes" id="UP000078561"/>
    </source>
</evidence>
<accession>A0A163JHW1</accession>
<name>A0A163JHW1_ABSGL</name>
<dbReference type="InterPro" id="IPR006218">
    <property type="entry name" value="DAHP1/KDSA"/>
</dbReference>
<evidence type="ECO:0000256" key="9">
    <source>
        <dbReference type="ARBA" id="ARBA00031349"/>
    </source>
</evidence>
<keyword evidence="14" id="KW-1185">Reference proteome</keyword>
<evidence type="ECO:0000256" key="4">
    <source>
        <dbReference type="ARBA" id="ARBA00012694"/>
    </source>
</evidence>
<sequence>MEDLRITGYNALLTPAFLQEELPMSEASQQTVSQARNEAAAILRGEDDRLIIIVGPCSIHDTRAAKEYCSKLLDVRSQVKDELLIIMRSYFEKPRTTVGWKGLINNPDMDDSYNINKGLRIGRKLLCDLTDAGMPVAVELLDTISPQYLADLMSWGAIGARTTESQLHRELASGVSFPVGFKNGTDGNVKVAIDGIGSAAAPHHFLGVTKQGIVSITHTTGNPDCHVILRGGNDGPNFDKEHISNAKAQLIKHHLRPNIMEFASQARIAKLFAKHIKIQEQAELLKTTPIHLAVGTPQRLVALAEQGHLSMEQLELVVIDTDTTKGNYNLMEQLSGREPLFTFLNTYIAPRMQAGESKLGLF</sequence>
<proteinExistence type="inferred from homology"/>
<dbReference type="EMBL" id="LT552697">
    <property type="protein sequence ID" value="SAL99464.1"/>
    <property type="molecule type" value="Genomic_DNA"/>
</dbReference>
<comment type="pathway">
    <text evidence="2">Metabolic intermediate biosynthesis; chorismate biosynthesis; chorismate from D-erythrose 4-phosphate and phosphoenolpyruvate: step 1/7.</text>
</comment>
<evidence type="ECO:0000313" key="13">
    <source>
        <dbReference type="EMBL" id="SAL99464.1"/>
    </source>
</evidence>
<dbReference type="InParanoid" id="A0A163JHW1"/>
<dbReference type="InterPro" id="IPR013785">
    <property type="entry name" value="Aldolase_TIM"/>
</dbReference>
<keyword evidence="5" id="KW-0028">Amino-acid biosynthesis</keyword>
<evidence type="ECO:0000256" key="11">
    <source>
        <dbReference type="ARBA" id="ARBA00047508"/>
    </source>
</evidence>
<dbReference type="FunCoup" id="A0A163JHW1">
    <property type="interactions" value="421"/>
</dbReference>
<dbReference type="GO" id="GO:0003849">
    <property type="term" value="F:3-deoxy-7-phosphoheptulonate synthase activity"/>
    <property type="evidence" value="ECO:0007669"/>
    <property type="project" value="UniProtKB-EC"/>
</dbReference>
<dbReference type="InterPro" id="IPR032704">
    <property type="entry name" value="Cms1"/>
</dbReference>
<evidence type="ECO:0000256" key="5">
    <source>
        <dbReference type="ARBA" id="ARBA00022605"/>
    </source>
</evidence>
<evidence type="ECO:0000256" key="3">
    <source>
        <dbReference type="ARBA" id="ARBA00007985"/>
    </source>
</evidence>
<dbReference type="EC" id="2.5.1.54" evidence="4"/>
<evidence type="ECO:0000256" key="6">
    <source>
        <dbReference type="ARBA" id="ARBA00022679"/>
    </source>
</evidence>
<dbReference type="OrthoDB" id="4699125at2759"/>
<protein>
    <recommendedName>
        <fullName evidence="4">3-deoxy-7-phosphoheptulonate synthase</fullName>
        <ecNumber evidence="4">2.5.1.54</ecNumber>
    </recommendedName>
    <alternativeName>
        <fullName evidence="10">3-deoxy-D-arabino-heptulosonate 7-phosphate synthase</fullName>
    </alternativeName>
    <alternativeName>
        <fullName evidence="9">DAHP synthase</fullName>
    </alternativeName>
    <alternativeName>
        <fullName evidence="8">Phospho-2-keto-3-deoxyheptonate aldolase</fullName>
    </alternativeName>
</protein>
<comment type="function">
    <text evidence="1">Stereospecific condensation of phosphoenolpyruvate (PEP) and D-erythrose-4-phosphate (E4P) giving rise to 3-deoxy-D-arabino-heptulosonate-7-phosphate (DAHP).</text>
</comment>
<comment type="similarity">
    <text evidence="3">Belongs to the class-I DAHP synthase family.</text>
</comment>
<organism evidence="13">
    <name type="scientific">Absidia glauca</name>
    <name type="common">Pin mould</name>
    <dbReference type="NCBI Taxonomy" id="4829"/>
    <lineage>
        <taxon>Eukaryota</taxon>
        <taxon>Fungi</taxon>
        <taxon>Fungi incertae sedis</taxon>
        <taxon>Mucoromycota</taxon>
        <taxon>Mucoromycotina</taxon>
        <taxon>Mucoromycetes</taxon>
        <taxon>Mucorales</taxon>
        <taxon>Cunninghamellaceae</taxon>
        <taxon>Absidia</taxon>
    </lineage>
</organism>
<evidence type="ECO:0000259" key="12">
    <source>
        <dbReference type="Pfam" id="PF00793"/>
    </source>
</evidence>
<dbReference type="GO" id="GO:0008652">
    <property type="term" value="P:amino acid biosynthetic process"/>
    <property type="evidence" value="ECO:0007669"/>
    <property type="project" value="UniProtKB-KW"/>
</dbReference>
<dbReference type="AlphaFoldDB" id="A0A163JHW1"/>
<evidence type="ECO:0000256" key="7">
    <source>
        <dbReference type="ARBA" id="ARBA00023141"/>
    </source>
</evidence>
<evidence type="ECO:0000256" key="8">
    <source>
        <dbReference type="ARBA" id="ARBA00031111"/>
    </source>
</evidence>
<keyword evidence="7" id="KW-0057">Aromatic amino acid biosynthesis</keyword>
<evidence type="ECO:0000256" key="1">
    <source>
        <dbReference type="ARBA" id="ARBA00003726"/>
    </source>
</evidence>
<dbReference type="OMA" id="DINTGLR"/>
<dbReference type="NCBIfam" id="TIGR00034">
    <property type="entry name" value="aroFGH"/>
    <property type="match status" value="1"/>
</dbReference>
<dbReference type="PANTHER" id="PTHR21225:SF12">
    <property type="entry name" value="PHOSPHO-2-DEHYDRO-3-DEOXYHEPTONATE ALDOLASE, TYROSINE-INHIBITED"/>
    <property type="match status" value="1"/>
</dbReference>
<dbReference type="Proteomes" id="UP000078561">
    <property type="component" value="Unassembled WGS sequence"/>
</dbReference>
<evidence type="ECO:0000256" key="10">
    <source>
        <dbReference type="ARBA" id="ARBA00032193"/>
    </source>
</evidence>
<comment type="catalytic activity">
    <reaction evidence="11">
        <text>D-erythrose 4-phosphate + phosphoenolpyruvate + H2O = 7-phospho-2-dehydro-3-deoxy-D-arabino-heptonate + phosphate</text>
        <dbReference type="Rhea" id="RHEA:14717"/>
        <dbReference type="ChEBI" id="CHEBI:15377"/>
        <dbReference type="ChEBI" id="CHEBI:16897"/>
        <dbReference type="ChEBI" id="CHEBI:43474"/>
        <dbReference type="ChEBI" id="CHEBI:58394"/>
        <dbReference type="ChEBI" id="CHEBI:58702"/>
        <dbReference type="EC" id="2.5.1.54"/>
    </reaction>
</comment>
<gene>
    <name evidence="13" type="primary">ABSGL_05078.1 scaffold 6272</name>
</gene>
<dbReference type="NCBIfam" id="NF009395">
    <property type="entry name" value="PRK12755.1"/>
    <property type="match status" value="1"/>
</dbReference>
<dbReference type="InterPro" id="IPR006219">
    <property type="entry name" value="DAHP_synth_1"/>
</dbReference>
<feature type="domain" description="DAHP synthetase I/KDSA" evidence="12">
    <location>
        <begin position="39"/>
        <end position="260"/>
    </location>
</feature>
<dbReference type="SUPFAM" id="SSF51569">
    <property type="entry name" value="Aldolase"/>
    <property type="match status" value="1"/>
</dbReference>
<evidence type="ECO:0000256" key="2">
    <source>
        <dbReference type="ARBA" id="ARBA00004688"/>
    </source>
</evidence>
<dbReference type="Pfam" id="PF00793">
    <property type="entry name" value="DAHP_synth_1"/>
    <property type="match status" value="1"/>
</dbReference>
<reference evidence="13" key="1">
    <citation type="submission" date="2016-04" db="EMBL/GenBank/DDBJ databases">
        <authorList>
            <person name="Evans L.H."/>
            <person name="Alamgir A."/>
            <person name="Owens N."/>
            <person name="Weber N.D."/>
            <person name="Virtaneva K."/>
            <person name="Barbian K."/>
            <person name="Babar A."/>
            <person name="Rosenke K."/>
        </authorList>
    </citation>
    <scope>NUCLEOTIDE SEQUENCE [LARGE SCALE GENOMIC DNA]</scope>
    <source>
        <strain evidence="13">CBS 101.48</strain>
    </source>
</reference>
<keyword evidence="6" id="KW-0808">Transferase</keyword>
<dbReference type="STRING" id="4829.A0A163JHW1"/>